<comment type="caution">
    <text evidence="2">The sequence shown here is derived from an EMBL/GenBank/DDBJ whole genome shotgun (WGS) entry which is preliminary data.</text>
</comment>
<gene>
    <name evidence="2" type="ORF">AFUS01_LOCUS46196</name>
</gene>
<name>A0A8J2MDZ5_9HEXA</name>
<reference evidence="2" key="1">
    <citation type="submission" date="2021-06" db="EMBL/GenBank/DDBJ databases">
        <authorList>
            <person name="Hodson N. C."/>
            <person name="Mongue J. A."/>
            <person name="Jaron S. K."/>
        </authorList>
    </citation>
    <scope>NUCLEOTIDE SEQUENCE</scope>
</reference>
<dbReference type="EMBL" id="CAJVCH010571246">
    <property type="protein sequence ID" value="CAG7837020.1"/>
    <property type="molecule type" value="Genomic_DNA"/>
</dbReference>
<keyword evidence="3" id="KW-1185">Reference proteome</keyword>
<accession>A0A8J2MDZ5</accession>
<keyword evidence="1" id="KW-0175">Coiled coil</keyword>
<proteinExistence type="predicted"/>
<evidence type="ECO:0000256" key="1">
    <source>
        <dbReference type="SAM" id="Coils"/>
    </source>
</evidence>
<sequence>MAHHLTNGFMESDLTLIDALISDMESRLHLKYNETLVNLEEKLAIARSTNDRLEKNVNMLNVEMTRLCGHFGVEPPKSFEQFVVESSGRAEVAPPKISVEETPGVMTGGGSVVVIDSDIGRGDMVDGVITSAPVATSLLTSFGNQKVMFKCISVESEGKGLNDARGRFFSGVYKFDNGKEVLPVRITFIRYQDEDEMTQTPSYIYDFFVCFPTKQPVNSKDYYGNCEMSIVFLNADNDAVYSKTVSIKAGSGTCNHSGESAKDHASCEDVTAIIEDFFGCFTEKQRQNMFERDSVLRKLFPENRTQCFYFKTEVELFASSDYNQREVEIDSTAEPSDLEIIAYELEDLSNEAQIALKEWMCYPDESNLWFNDMEINIELIIFSQDKGHNKLKEQCIKNIMAVPKTVFESGCVDVETIKCLAHDYNLTELLNWVVSQE</sequence>
<feature type="coiled-coil region" evidence="1">
    <location>
        <begin position="36"/>
        <end position="63"/>
    </location>
</feature>
<dbReference type="AlphaFoldDB" id="A0A8J2MDZ5"/>
<organism evidence="2 3">
    <name type="scientific">Allacma fusca</name>
    <dbReference type="NCBI Taxonomy" id="39272"/>
    <lineage>
        <taxon>Eukaryota</taxon>
        <taxon>Metazoa</taxon>
        <taxon>Ecdysozoa</taxon>
        <taxon>Arthropoda</taxon>
        <taxon>Hexapoda</taxon>
        <taxon>Collembola</taxon>
        <taxon>Symphypleona</taxon>
        <taxon>Sminthuridae</taxon>
        <taxon>Allacma</taxon>
    </lineage>
</organism>
<protein>
    <submittedName>
        <fullName evidence="2">Uncharacterized protein</fullName>
    </submittedName>
</protein>
<dbReference type="Proteomes" id="UP000708208">
    <property type="component" value="Unassembled WGS sequence"/>
</dbReference>
<evidence type="ECO:0000313" key="2">
    <source>
        <dbReference type="EMBL" id="CAG7837020.1"/>
    </source>
</evidence>
<evidence type="ECO:0000313" key="3">
    <source>
        <dbReference type="Proteomes" id="UP000708208"/>
    </source>
</evidence>